<dbReference type="InterPro" id="IPR002416">
    <property type="entry name" value="T2SS_protein-GspH"/>
</dbReference>
<keyword evidence="5" id="KW-0997">Cell inner membrane</keyword>
<keyword evidence="4" id="KW-0488">Methylation</keyword>
<evidence type="ECO:0000256" key="10">
    <source>
        <dbReference type="ARBA" id="ARBA00030775"/>
    </source>
</evidence>
<reference evidence="13 14" key="1">
    <citation type="submission" date="2018-08" db="EMBL/GenBank/DDBJ databases">
        <title>Draft genome sequence of the cyanotroph, Pseudomonas monteilii BCN3.</title>
        <authorList>
            <person name="Jones L.B."/>
            <person name="Kunz D.A."/>
        </authorList>
    </citation>
    <scope>NUCLEOTIDE SEQUENCE [LARGE SCALE GENOMIC DNA]</scope>
    <source>
        <strain evidence="13 14">BCN3</strain>
    </source>
</reference>
<keyword evidence="8 11" id="KW-0472">Membrane</keyword>
<dbReference type="InterPro" id="IPR045584">
    <property type="entry name" value="Pilin-like"/>
</dbReference>
<proteinExistence type="inferred from homology"/>
<evidence type="ECO:0000256" key="4">
    <source>
        <dbReference type="ARBA" id="ARBA00022481"/>
    </source>
</evidence>
<evidence type="ECO:0000256" key="11">
    <source>
        <dbReference type="SAM" id="Phobius"/>
    </source>
</evidence>
<dbReference type="EMBL" id="QWLL01000059">
    <property type="protein sequence ID" value="RII74606.1"/>
    <property type="molecule type" value="Genomic_DNA"/>
</dbReference>
<comment type="caution">
    <text evidence="13">The sequence shown here is derived from an EMBL/GenBank/DDBJ whole genome shotgun (WGS) entry which is preliminary data.</text>
</comment>
<dbReference type="NCBIfam" id="TIGR01708">
    <property type="entry name" value="typeII_sec_gspH"/>
    <property type="match status" value="1"/>
</dbReference>
<name>A0A399M0U8_9PSED</name>
<dbReference type="SUPFAM" id="SSF54523">
    <property type="entry name" value="Pili subunits"/>
    <property type="match status" value="1"/>
</dbReference>
<feature type="transmembrane region" description="Helical" evidence="11">
    <location>
        <begin position="12"/>
        <end position="32"/>
    </location>
</feature>
<dbReference type="NCBIfam" id="TIGR02532">
    <property type="entry name" value="IV_pilin_GFxxxE"/>
    <property type="match status" value="1"/>
</dbReference>
<dbReference type="InterPro" id="IPR022346">
    <property type="entry name" value="T2SS_GspH"/>
</dbReference>
<evidence type="ECO:0000256" key="7">
    <source>
        <dbReference type="ARBA" id="ARBA00022989"/>
    </source>
</evidence>
<dbReference type="GO" id="GO:0015628">
    <property type="term" value="P:protein secretion by the type II secretion system"/>
    <property type="evidence" value="ECO:0007669"/>
    <property type="project" value="InterPro"/>
</dbReference>
<evidence type="ECO:0000256" key="3">
    <source>
        <dbReference type="ARBA" id="ARBA00022475"/>
    </source>
</evidence>
<dbReference type="InterPro" id="IPR049875">
    <property type="entry name" value="TypeII_GspH"/>
</dbReference>
<protein>
    <recommendedName>
        <fullName evidence="2">Type II secretion system protein H</fullName>
    </recommendedName>
    <alternativeName>
        <fullName evidence="10">General secretion pathway protein H</fullName>
    </alternativeName>
</protein>
<dbReference type="AlphaFoldDB" id="A0A399M0U8"/>
<dbReference type="Gene3D" id="3.55.40.10">
    <property type="entry name" value="minor pseudopilin epsh domain"/>
    <property type="match status" value="1"/>
</dbReference>
<dbReference type="Proteomes" id="UP000265875">
    <property type="component" value="Unassembled WGS sequence"/>
</dbReference>
<keyword evidence="7 11" id="KW-1133">Transmembrane helix</keyword>
<dbReference type="GO" id="GO:0015627">
    <property type="term" value="C:type II protein secretion system complex"/>
    <property type="evidence" value="ECO:0007669"/>
    <property type="project" value="InterPro"/>
</dbReference>
<dbReference type="PROSITE" id="PS00409">
    <property type="entry name" value="PROKAR_NTER_METHYL"/>
    <property type="match status" value="1"/>
</dbReference>
<dbReference type="RefSeq" id="WP_119371712.1">
    <property type="nucleotide sequence ID" value="NZ_QWLL01000059.1"/>
</dbReference>
<keyword evidence="6 11" id="KW-0812">Transmembrane</keyword>
<evidence type="ECO:0000256" key="1">
    <source>
        <dbReference type="ARBA" id="ARBA00004377"/>
    </source>
</evidence>
<evidence type="ECO:0000256" key="9">
    <source>
        <dbReference type="ARBA" id="ARBA00025772"/>
    </source>
</evidence>
<sequence length="154" mass="16910">MRQRRSRGFTLLEIMLVLLLVGVVLAMAGLQVGQSPQRLARQEAVLFLQLVQYARQQAVLEGQDLAVHVDSRGYQLVKGEGHSVAVQGQRRDTGLDLHLEIDGLAVMPGKPEGTAQLVFSRSDEHTPFSLSFHEAGVSLAQVSSDGLNDPWLER</sequence>
<gene>
    <name evidence="13" type="primary">gspH</name>
    <name evidence="13" type="ORF">D0894_25435</name>
</gene>
<evidence type="ECO:0000259" key="12">
    <source>
        <dbReference type="Pfam" id="PF12019"/>
    </source>
</evidence>
<evidence type="ECO:0000313" key="14">
    <source>
        <dbReference type="Proteomes" id="UP000265875"/>
    </source>
</evidence>
<dbReference type="InterPro" id="IPR012902">
    <property type="entry name" value="N_methyl_site"/>
</dbReference>
<organism evidence="13 14">
    <name type="scientific">Pseudomonas monteilii</name>
    <dbReference type="NCBI Taxonomy" id="76759"/>
    <lineage>
        <taxon>Bacteria</taxon>
        <taxon>Pseudomonadati</taxon>
        <taxon>Pseudomonadota</taxon>
        <taxon>Gammaproteobacteria</taxon>
        <taxon>Pseudomonadales</taxon>
        <taxon>Pseudomonadaceae</taxon>
        <taxon>Pseudomonas</taxon>
    </lineage>
</organism>
<dbReference type="Pfam" id="PF12019">
    <property type="entry name" value="GspH"/>
    <property type="match status" value="1"/>
</dbReference>
<evidence type="ECO:0000256" key="6">
    <source>
        <dbReference type="ARBA" id="ARBA00022692"/>
    </source>
</evidence>
<keyword evidence="3" id="KW-1003">Cell membrane</keyword>
<evidence type="ECO:0000256" key="5">
    <source>
        <dbReference type="ARBA" id="ARBA00022519"/>
    </source>
</evidence>
<accession>A0A399M0U8</accession>
<dbReference type="GO" id="GO:0005886">
    <property type="term" value="C:plasma membrane"/>
    <property type="evidence" value="ECO:0007669"/>
    <property type="project" value="UniProtKB-SubCell"/>
</dbReference>
<comment type="similarity">
    <text evidence="9">Belongs to the GSP H family.</text>
</comment>
<evidence type="ECO:0000313" key="13">
    <source>
        <dbReference type="EMBL" id="RII74606.1"/>
    </source>
</evidence>
<feature type="domain" description="General secretion pathway GspH" evidence="12">
    <location>
        <begin position="47"/>
        <end position="136"/>
    </location>
</feature>
<comment type="subcellular location">
    <subcellularLocation>
        <location evidence="1">Cell inner membrane</location>
        <topology evidence="1">Single-pass membrane protein</topology>
    </subcellularLocation>
</comment>
<evidence type="ECO:0000256" key="8">
    <source>
        <dbReference type="ARBA" id="ARBA00023136"/>
    </source>
</evidence>
<dbReference type="PRINTS" id="PR00885">
    <property type="entry name" value="BCTERIALGSPH"/>
</dbReference>
<evidence type="ECO:0000256" key="2">
    <source>
        <dbReference type="ARBA" id="ARBA00021549"/>
    </source>
</evidence>
<dbReference type="Pfam" id="PF07963">
    <property type="entry name" value="N_methyl"/>
    <property type="match status" value="1"/>
</dbReference>